<accession>A0A8S1KDZ5</accession>
<name>A0A8S1KDZ5_PARPR</name>
<proteinExistence type="predicted"/>
<keyword evidence="3" id="KW-1185">Reference proteome</keyword>
<dbReference type="EMBL" id="CAJJDM010000016">
    <property type="protein sequence ID" value="CAD8052613.1"/>
    <property type="molecule type" value="Genomic_DNA"/>
</dbReference>
<dbReference type="OMA" id="YYCFNNA"/>
<evidence type="ECO:0000313" key="3">
    <source>
        <dbReference type="Proteomes" id="UP000688137"/>
    </source>
</evidence>
<comment type="caution">
    <text evidence="2">The sequence shown here is derived from an EMBL/GenBank/DDBJ whole genome shotgun (WGS) entry which is preliminary data.</text>
</comment>
<feature type="transmembrane region" description="Helical" evidence="1">
    <location>
        <begin position="94"/>
        <end position="115"/>
    </location>
</feature>
<dbReference type="AlphaFoldDB" id="A0A8S1KDZ5"/>
<keyword evidence="1" id="KW-0472">Membrane</keyword>
<dbReference type="Proteomes" id="UP000688137">
    <property type="component" value="Unassembled WGS sequence"/>
</dbReference>
<keyword evidence="1" id="KW-1133">Transmembrane helix</keyword>
<evidence type="ECO:0000313" key="2">
    <source>
        <dbReference type="EMBL" id="CAD8052613.1"/>
    </source>
</evidence>
<evidence type="ECO:0000256" key="1">
    <source>
        <dbReference type="SAM" id="Phobius"/>
    </source>
</evidence>
<protein>
    <submittedName>
        <fullName evidence="2">Uncharacterized protein</fullName>
    </submittedName>
</protein>
<reference evidence="2" key="1">
    <citation type="submission" date="2021-01" db="EMBL/GenBank/DDBJ databases">
        <authorList>
            <consortium name="Genoscope - CEA"/>
            <person name="William W."/>
        </authorList>
    </citation>
    <scope>NUCLEOTIDE SEQUENCE</scope>
</reference>
<keyword evidence="1" id="KW-0812">Transmembrane</keyword>
<organism evidence="2 3">
    <name type="scientific">Paramecium primaurelia</name>
    <dbReference type="NCBI Taxonomy" id="5886"/>
    <lineage>
        <taxon>Eukaryota</taxon>
        <taxon>Sar</taxon>
        <taxon>Alveolata</taxon>
        <taxon>Ciliophora</taxon>
        <taxon>Intramacronucleata</taxon>
        <taxon>Oligohymenophorea</taxon>
        <taxon>Peniculida</taxon>
        <taxon>Parameciidae</taxon>
        <taxon>Paramecium</taxon>
    </lineage>
</organism>
<sequence>MYQVSLDKSLETPSMQEPNKMKTIKNYQELQEANAVITIKTKGNKFILSKLHPYYYLKHNSLLLEYINEHEIKSFLDELNRTIANNWPPKKLILLSYLLIPFTCGFSLLCPYYCFNNAEKFVTWKIDEYNIKWEDKGLKLKWEDEILQIHLYNKRKRSDYDVYNDIDVIIA</sequence>
<gene>
    <name evidence="2" type="ORF">PPRIM_AZ9-3.1.T0190270</name>
</gene>